<reference evidence="3" key="4">
    <citation type="journal article" date="2015" name="G3 (Bethesda)">
        <title>Genome sequences of three phytopathogenic species of the Magnaporthaceae family of fungi.</title>
        <authorList>
            <person name="Okagaki L.H."/>
            <person name="Nunes C.C."/>
            <person name="Sailsbery J."/>
            <person name="Clay B."/>
            <person name="Brown D."/>
            <person name="John T."/>
            <person name="Oh Y."/>
            <person name="Young N."/>
            <person name="Fitzgerald M."/>
            <person name="Haas B.J."/>
            <person name="Zeng Q."/>
            <person name="Young S."/>
            <person name="Adiconis X."/>
            <person name="Fan L."/>
            <person name="Levin J.Z."/>
            <person name="Mitchell T.K."/>
            <person name="Okubara P.A."/>
            <person name="Farman M.L."/>
            <person name="Kohn L.M."/>
            <person name="Birren B."/>
            <person name="Ma L.-J."/>
            <person name="Dean R.A."/>
        </authorList>
    </citation>
    <scope>NUCLEOTIDE SEQUENCE</scope>
    <source>
        <strain evidence="3">ATCC 64411 / 73-15</strain>
    </source>
</reference>
<protein>
    <submittedName>
        <fullName evidence="2 3">Uncharacterized protein</fullName>
    </submittedName>
</protein>
<reference evidence="4" key="1">
    <citation type="submission" date="2010-05" db="EMBL/GenBank/DDBJ databases">
        <title>The genome sequence of Magnaporthe poae strain ATCC 64411.</title>
        <authorList>
            <person name="Ma L.-J."/>
            <person name="Dead R."/>
            <person name="Young S."/>
            <person name="Zeng Q."/>
            <person name="Koehrsen M."/>
            <person name="Alvarado L."/>
            <person name="Berlin A."/>
            <person name="Chapman S.B."/>
            <person name="Chen Z."/>
            <person name="Freedman E."/>
            <person name="Gellesch M."/>
            <person name="Goldberg J."/>
            <person name="Griggs A."/>
            <person name="Gujja S."/>
            <person name="Heilman E.R."/>
            <person name="Heiman D."/>
            <person name="Hepburn T."/>
            <person name="Howarth C."/>
            <person name="Jen D."/>
            <person name="Larson L."/>
            <person name="Mehta T."/>
            <person name="Neiman D."/>
            <person name="Pearson M."/>
            <person name="Roberts A."/>
            <person name="Saif S."/>
            <person name="Shea T."/>
            <person name="Shenoy N."/>
            <person name="Sisk P."/>
            <person name="Stolte C."/>
            <person name="Sykes S."/>
            <person name="Walk T."/>
            <person name="White J."/>
            <person name="Yandava C."/>
            <person name="Haas B."/>
            <person name="Nusbaum C."/>
            <person name="Birren B."/>
        </authorList>
    </citation>
    <scope>NUCLEOTIDE SEQUENCE [LARGE SCALE GENOMIC DNA]</scope>
    <source>
        <strain evidence="4">ATCC 64411 / 73-15</strain>
    </source>
</reference>
<dbReference type="EnsemblFungi" id="MAPG_02013T0">
    <property type="protein sequence ID" value="MAPG_02013T0"/>
    <property type="gene ID" value="MAPG_02013"/>
</dbReference>
<dbReference type="Proteomes" id="UP000011715">
    <property type="component" value="Unassembled WGS sequence"/>
</dbReference>
<keyword evidence="4" id="KW-1185">Reference proteome</keyword>
<accession>A0A0C4DQ75</accession>
<sequence length="101" mass="11207">MVPVIKGARSRVSGDWSLVLASMQSWIGWYTAASVDFSLVDGLFVSRTWLKIWLTESHRNHLLKTSGSLAVGLRGRSRERGFRVPAGSPGRKVTQAQELHT</sequence>
<proteinExistence type="predicted"/>
<reference evidence="2" key="3">
    <citation type="submission" date="2011-03" db="EMBL/GenBank/DDBJ databases">
        <title>Annotation of Magnaporthe poae ATCC 64411.</title>
        <authorList>
            <person name="Ma L.-J."/>
            <person name="Dead R."/>
            <person name="Young S.K."/>
            <person name="Zeng Q."/>
            <person name="Gargeya S."/>
            <person name="Fitzgerald M."/>
            <person name="Haas B."/>
            <person name="Abouelleil A."/>
            <person name="Alvarado L."/>
            <person name="Arachchi H.M."/>
            <person name="Berlin A."/>
            <person name="Brown A."/>
            <person name="Chapman S.B."/>
            <person name="Chen Z."/>
            <person name="Dunbar C."/>
            <person name="Freedman E."/>
            <person name="Gearin G."/>
            <person name="Gellesch M."/>
            <person name="Goldberg J."/>
            <person name="Griggs A."/>
            <person name="Gujja S."/>
            <person name="Heiman D."/>
            <person name="Howarth C."/>
            <person name="Larson L."/>
            <person name="Lui A."/>
            <person name="MacDonald P.J.P."/>
            <person name="Mehta T."/>
            <person name="Montmayeur A."/>
            <person name="Murphy C."/>
            <person name="Neiman D."/>
            <person name="Pearson M."/>
            <person name="Priest M."/>
            <person name="Roberts A."/>
            <person name="Saif S."/>
            <person name="Shea T."/>
            <person name="Shenoy N."/>
            <person name="Sisk P."/>
            <person name="Stolte C."/>
            <person name="Sykes S."/>
            <person name="Yandava C."/>
            <person name="Wortman J."/>
            <person name="Nusbaum C."/>
            <person name="Birren B."/>
        </authorList>
    </citation>
    <scope>NUCLEOTIDE SEQUENCE</scope>
    <source>
        <strain evidence="2">ATCC 64411</strain>
    </source>
</reference>
<evidence type="ECO:0000256" key="1">
    <source>
        <dbReference type="SAM" id="MobiDB-lite"/>
    </source>
</evidence>
<evidence type="ECO:0000313" key="3">
    <source>
        <dbReference type="EnsemblFungi" id="MAPG_02013T0"/>
    </source>
</evidence>
<evidence type="ECO:0000313" key="4">
    <source>
        <dbReference type="Proteomes" id="UP000011715"/>
    </source>
</evidence>
<dbReference type="VEuPathDB" id="FungiDB:MAPG_02013"/>
<reference evidence="2" key="2">
    <citation type="submission" date="2010-05" db="EMBL/GenBank/DDBJ databases">
        <title>The Genome Sequence of Magnaporthe poae strain ATCC 64411.</title>
        <authorList>
            <consortium name="The Broad Institute Genome Sequencing Platform"/>
            <consortium name="Broad Institute Genome Sequencing Center for Infectious Disease"/>
            <person name="Ma L.-J."/>
            <person name="Dead R."/>
            <person name="Young S."/>
            <person name="Zeng Q."/>
            <person name="Koehrsen M."/>
            <person name="Alvarado L."/>
            <person name="Berlin A."/>
            <person name="Chapman S.B."/>
            <person name="Chen Z."/>
            <person name="Freedman E."/>
            <person name="Gellesch M."/>
            <person name="Goldberg J."/>
            <person name="Griggs A."/>
            <person name="Gujja S."/>
            <person name="Heilman E.R."/>
            <person name="Heiman D."/>
            <person name="Hepburn T."/>
            <person name="Howarth C."/>
            <person name="Jen D."/>
            <person name="Larson L."/>
            <person name="Mehta T."/>
            <person name="Neiman D."/>
            <person name="Pearson M."/>
            <person name="Roberts A."/>
            <person name="Saif S."/>
            <person name="Shea T."/>
            <person name="Shenoy N."/>
            <person name="Sisk P."/>
            <person name="Stolte C."/>
            <person name="Sykes S."/>
            <person name="Walk T."/>
            <person name="White J."/>
            <person name="Yandava C."/>
            <person name="Haas B."/>
            <person name="Nusbaum C."/>
            <person name="Birren B."/>
        </authorList>
    </citation>
    <scope>NUCLEOTIDE SEQUENCE</scope>
    <source>
        <strain evidence="2">ATCC 64411</strain>
    </source>
</reference>
<name>A0A0C4DQ75_MAGP6</name>
<evidence type="ECO:0000313" key="2">
    <source>
        <dbReference type="EMBL" id="KLU82946.1"/>
    </source>
</evidence>
<feature type="region of interest" description="Disordered" evidence="1">
    <location>
        <begin position="80"/>
        <end position="101"/>
    </location>
</feature>
<gene>
    <name evidence="2" type="ORF">MAPG_02013</name>
</gene>
<organism evidence="3 4">
    <name type="scientific">Magnaporthiopsis poae (strain ATCC 64411 / 73-15)</name>
    <name type="common">Kentucky bluegrass fungus</name>
    <name type="synonym">Magnaporthe poae</name>
    <dbReference type="NCBI Taxonomy" id="644358"/>
    <lineage>
        <taxon>Eukaryota</taxon>
        <taxon>Fungi</taxon>
        <taxon>Dikarya</taxon>
        <taxon>Ascomycota</taxon>
        <taxon>Pezizomycotina</taxon>
        <taxon>Sordariomycetes</taxon>
        <taxon>Sordariomycetidae</taxon>
        <taxon>Magnaporthales</taxon>
        <taxon>Magnaporthaceae</taxon>
        <taxon>Magnaporthiopsis</taxon>
    </lineage>
</organism>
<dbReference type="EMBL" id="GL876967">
    <property type="protein sequence ID" value="KLU82946.1"/>
    <property type="molecule type" value="Genomic_DNA"/>
</dbReference>
<reference evidence="3" key="5">
    <citation type="submission" date="2015-06" db="UniProtKB">
        <authorList>
            <consortium name="EnsemblFungi"/>
        </authorList>
    </citation>
    <scope>IDENTIFICATION</scope>
    <source>
        <strain evidence="3">ATCC 64411</strain>
    </source>
</reference>
<dbReference type="EMBL" id="ADBL01000511">
    <property type="status" value="NOT_ANNOTATED_CDS"/>
    <property type="molecule type" value="Genomic_DNA"/>
</dbReference>
<dbReference type="AlphaFoldDB" id="A0A0C4DQ75"/>